<name>A0A7T3FW41_9EURY</name>
<evidence type="ECO:0000256" key="3">
    <source>
        <dbReference type="ARBA" id="ARBA00022989"/>
    </source>
</evidence>
<feature type="domain" description="Peptidase S54 rhomboid" evidence="6">
    <location>
        <begin position="61"/>
        <end position="217"/>
    </location>
</feature>
<keyword evidence="7" id="KW-0378">Hydrolase</keyword>
<evidence type="ECO:0000256" key="5">
    <source>
        <dbReference type="SAM" id="Phobius"/>
    </source>
</evidence>
<evidence type="ECO:0000256" key="1">
    <source>
        <dbReference type="ARBA" id="ARBA00004141"/>
    </source>
</evidence>
<evidence type="ECO:0000313" key="8">
    <source>
        <dbReference type="Proteomes" id="UP000595001"/>
    </source>
</evidence>
<proteinExistence type="predicted"/>
<keyword evidence="4 5" id="KW-0472">Membrane</keyword>
<keyword evidence="8" id="KW-1185">Reference proteome</keyword>
<feature type="transmembrane region" description="Helical" evidence="5">
    <location>
        <begin position="172"/>
        <end position="191"/>
    </location>
</feature>
<dbReference type="Gene3D" id="1.20.1540.10">
    <property type="entry name" value="Rhomboid-like"/>
    <property type="match status" value="1"/>
</dbReference>
<feature type="transmembrane region" description="Helical" evidence="5">
    <location>
        <begin position="62"/>
        <end position="85"/>
    </location>
</feature>
<evidence type="ECO:0000313" key="7">
    <source>
        <dbReference type="EMBL" id="QPV61834.1"/>
    </source>
</evidence>
<dbReference type="EMBL" id="CP065856">
    <property type="protein sequence ID" value="QPV61834.1"/>
    <property type="molecule type" value="Genomic_DNA"/>
</dbReference>
<feature type="transmembrane region" description="Helical" evidence="5">
    <location>
        <begin position="97"/>
        <end position="119"/>
    </location>
</feature>
<dbReference type="SUPFAM" id="SSF144091">
    <property type="entry name" value="Rhomboid-like"/>
    <property type="match status" value="1"/>
</dbReference>
<dbReference type="KEGG" id="hlt:I7X12_13875"/>
<dbReference type="GO" id="GO:0016020">
    <property type="term" value="C:membrane"/>
    <property type="evidence" value="ECO:0007669"/>
    <property type="project" value="UniProtKB-SubCell"/>
</dbReference>
<dbReference type="Pfam" id="PF01694">
    <property type="entry name" value="Rhomboid"/>
    <property type="match status" value="1"/>
</dbReference>
<evidence type="ECO:0000259" key="6">
    <source>
        <dbReference type="Pfam" id="PF01694"/>
    </source>
</evidence>
<reference evidence="7 8" key="1">
    <citation type="submission" date="2020-12" db="EMBL/GenBank/DDBJ databases">
        <title>Halosimplex halophilum sp. nov. and Halosimplex salinum sp. nov., two new members of the genus Halosimplex.</title>
        <authorList>
            <person name="Cui H.L."/>
        </authorList>
    </citation>
    <scope>NUCLEOTIDE SEQUENCE [LARGE SCALE GENOMIC DNA]</scope>
    <source>
        <strain evidence="7 8">YGH94</strain>
    </source>
</reference>
<dbReference type="Proteomes" id="UP000595001">
    <property type="component" value="Chromosome"/>
</dbReference>
<dbReference type="GO" id="GO:0004252">
    <property type="term" value="F:serine-type endopeptidase activity"/>
    <property type="evidence" value="ECO:0007669"/>
    <property type="project" value="InterPro"/>
</dbReference>
<keyword evidence="2 5" id="KW-0812">Transmembrane</keyword>
<dbReference type="InterPro" id="IPR035952">
    <property type="entry name" value="Rhomboid-like_sf"/>
</dbReference>
<evidence type="ECO:0000256" key="4">
    <source>
        <dbReference type="ARBA" id="ARBA00023136"/>
    </source>
</evidence>
<dbReference type="PANTHER" id="PTHR43066">
    <property type="entry name" value="RHOMBOID-RELATED PROTEIN"/>
    <property type="match status" value="1"/>
</dbReference>
<sequence length="227" mass="23910">MTGYGTESDGPLGESETPATVALLGVFLAVYVALVATEAQFDIVAFRSLAVRSDRLWLVPTWLTATLIHGPPVHLLMNGVFLFLFGGGLERTYGSRVLVTVFLVTGVVTAVLGTVLAGLNDCGLAAFRTGTGCRAAGGGSSMALAGLIGYVTRRRPSVPFYILPSSRASVPLWWFTATLLVVSLLGMYTPIDPLRAAVGFPVGHAYHFVGVLVGAALESVWTPDPVR</sequence>
<feature type="transmembrane region" description="Helical" evidence="5">
    <location>
        <begin position="20"/>
        <end position="41"/>
    </location>
</feature>
<comment type="subcellular location">
    <subcellularLocation>
        <location evidence="1">Membrane</location>
        <topology evidence="1">Multi-pass membrane protein</topology>
    </subcellularLocation>
</comment>
<feature type="transmembrane region" description="Helical" evidence="5">
    <location>
        <begin position="131"/>
        <end position="152"/>
    </location>
</feature>
<dbReference type="RefSeq" id="WP_198060656.1">
    <property type="nucleotide sequence ID" value="NZ_CP065856.1"/>
</dbReference>
<keyword evidence="7" id="KW-0645">Protease</keyword>
<dbReference type="AlphaFoldDB" id="A0A7T3FW41"/>
<gene>
    <name evidence="7" type="ORF">I7X12_13875</name>
</gene>
<accession>A0A7T3FW41</accession>
<organism evidence="7 8">
    <name type="scientific">Halosimplex litoreum</name>
    <dbReference type="NCBI Taxonomy" id="1198301"/>
    <lineage>
        <taxon>Archaea</taxon>
        <taxon>Methanobacteriati</taxon>
        <taxon>Methanobacteriota</taxon>
        <taxon>Stenosarchaea group</taxon>
        <taxon>Halobacteria</taxon>
        <taxon>Halobacteriales</taxon>
        <taxon>Haloarculaceae</taxon>
        <taxon>Halosimplex</taxon>
    </lineage>
</organism>
<dbReference type="GeneID" id="60589602"/>
<dbReference type="InterPro" id="IPR022764">
    <property type="entry name" value="Peptidase_S54_rhomboid_dom"/>
</dbReference>
<keyword evidence="3 5" id="KW-1133">Transmembrane helix</keyword>
<protein>
    <submittedName>
        <fullName evidence="7">Rhomboid family intramembrane serine protease</fullName>
    </submittedName>
</protein>
<evidence type="ECO:0000256" key="2">
    <source>
        <dbReference type="ARBA" id="ARBA00022692"/>
    </source>
</evidence>
<dbReference type="GO" id="GO:0006508">
    <property type="term" value="P:proteolysis"/>
    <property type="evidence" value="ECO:0007669"/>
    <property type="project" value="UniProtKB-KW"/>
</dbReference>